<sequence>MSQITTLTVLTYNGFADKFWALSMMQFGHRYMKTVEGQSFYKLMGSGKDNFNPLPDWNVYAVLQVWDDESYAQDFFDTHTLSQLYKKHATKMEVLYLQSIQARGLWNGKNPFQSSVQAKDIAKDDKIAVITRASIKTNMLLKFWKFVPESQKPLENAEGLIYTKGFGELPFVEMATFSIWETMDSLQAYAYQSHEHIKAIQKTRKLDWYSEELFSRFRLQEKIVIKDAS</sequence>
<protein>
    <submittedName>
        <fullName evidence="1">DUF3291 domain-containing protein</fullName>
    </submittedName>
</protein>
<dbReference type="RefSeq" id="WP_224460414.1">
    <property type="nucleotide sequence ID" value="NZ_JAIQZE010000003.1"/>
</dbReference>
<reference evidence="2" key="1">
    <citation type="submission" date="2023-07" db="EMBL/GenBank/DDBJ databases">
        <title>Novel species isolated from saline lakes on Tibetan Plateau.</title>
        <authorList>
            <person name="Lu H."/>
        </authorList>
    </citation>
    <scope>NUCLEOTIDE SEQUENCE [LARGE SCALE GENOMIC DNA]</scope>
    <source>
        <strain evidence="2">CAK8W</strain>
    </source>
</reference>
<evidence type="ECO:0000313" key="1">
    <source>
        <dbReference type="EMBL" id="MBZ9778056.1"/>
    </source>
</evidence>
<dbReference type="CDD" id="cd21650">
    <property type="entry name" value="CrtA-like"/>
    <property type="match status" value="1"/>
</dbReference>
<comment type="caution">
    <text evidence="1">The sequence shown here is derived from an EMBL/GenBank/DDBJ whole genome shotgun (WGS) entry which is preliminary data.</text>
</comment>
<gene>
    <name evidence="1" type="ORF">LB452_03885</name>
</gene>
<dbReference type="Proteomes" id="UP001199314">
    <property type="component" value="Unassembled WGS sequence"/>
</dbReference>
<proteinExistence type="predicted"/>
<name>A0ABS7XJK4_9FLAO</name>
<dbReference type="InterPro" id="IPR049574">
    <property type="entry name" value="CrtA-like"/>
</dbReference>
<evidence type="ECO:0000313" key="2">
    <source>
        <dbReference type="Proteomes" id="UP001199314"/>
    </source>
</evidence>
<keyword evidence="2" id="KW-1185">Reference proteome</keyword>
<accession>A0ABS7XJK4</accession>
<dbReference type="EMBL" id="JAIQZE010000003">
    <property type="protein sequence ID" value="MBZ9778056.1"/>
    <property type="molecule type" value="Genomic_DNA"/>
</dbReference>
<organism evidence="1 2">
    <name type="scientific">Psychroflexus longus</name>
    <dbReference type="NCBI Taxonomy" id="2873596"/>
    <lineage>
        <taxon>Bacteria</taxon>
        <taxon>Pseudomonadati</taxon>
        <taxon>Bacteroidota</taxon>
        <taxon>Flavobacteriia</taxon>
        <taxon>Flavobacteriales</taxon>
        <taxon>Flavobacteriaceae</taxon>
        <taxon>Psychroflexus</taxon>
    </lineage>
</organism>